<dbReference type="Proteomes" id="UP000299084">
    <property type="component" value="Unassembled WGS sequence"/>
</dbReference>
<evidence type="ECO:0000313" key="2">
    <source>
        <dbReference type="Proteomes" id="UP000299084"/>
    </source>
</evidence>
<dbReference type="EMBL" id="JWIN03000017">
    <property type="protein sequence ID" value="KAB1264027.1"/>
    <property type="molecule type" value="Genomic_DNA"/>
</dbReference>
<evidence type="ECO:0000313" key="1">
    <source>
        <dbReference type="EMBL" id="KAB1264027.1"/>
    </source>
</evidence>
<reference evidence="1 2" key="1">
    <citation type="journal article" date="2019" name="Mol. Ecol. Resour.">
        <title>Improving Illumina assemblies with Hi-C and long reads: an example with the North African dromedary.</title>
        <authorList>
            <person name="Elbers J.P."/>
            <person name="Rogers M.F."/>
            <person name="Perelman P.L."/>
            <person name="Proskuryakova A.A."/>
            <person name="Serdyukova N.A."/>
            <person name="Johnson W.E."/>
            <person name="Horin P."/>
            <person name="Corander J."/>
            <person name="Murphy D."/>
            <person name="Burger P.A."/>
        </authorList>
    </citation>
    <scope>NUCLEOTIDE SEQUENCE [LARGE SCALE GENOMIC DNA]</scope>
    <source>
        <strain evidence="1">Drom800</strain>
        <tissue evidence="1">Blood</tissue>
    </source>
</reference>
<dbReference type="AlphaFoldDB" id="A0A5N4CZ22"/>
<name>A0A5N4CZ22_CAMDR</name>
<gene>
    <name evidence="1" type="ORF">Cadr_000020050</name>
</gene>
<comment type="caution">
    <text evidence="1">The sequence shown here is derived from an EMBL/GenBank/DDBJ whole genome shotgun (WGS) entry which is preliminary data.</text>
</comment>
<accession>A0A5N4CZ22</accession>
<proteinExistence type="predicted"/>
<protein>
    <submittedName>
        <fullName evidence="1">Uncharacterized protein</fullName>
    </submittedName>
</protein>
<sequence>MRLRRECHWYLEGEDAHCAVMVPGMASPPPPHNAAESPFHEHTVLANESSRQDLSRLPPDFGYNHAWTSGYLDLHCWADQEVKLGTFDFD</sequence>
<organism evidence="1 2">
    <name type="scientific">Camelus dromedarius</name>
    <name type="common">Dromedary</name>
    <name type="synonym">Arabian camel</name>
    <dbReference type="NCBI Taxonomy" id="9838"/>
    <lineage>
        <taxon>Eukaryota</taxon>
        <taxon>Metazoa</taxon>
        <taxon>Chordata</taxon>
        <taxon>Craniata</taxon>
        <taxon>Vertebrata</taxon>
        <taxon>Euteleostomi</taxon>
        <taxon>Mammalia</taxon>
        <taxon>Eutheria</taxon>
        <taxon>Laurasiatheria</taxon>
        <taxon>Artiodactyla</taxon>
        <taxon>Tylopoda</taxon>
        <taxon>Camelidae</taxon>
        <taxon>Camelus</taxon>
    </lineage>
</organism>
<keyword evidence="2" id="KW-1185">Reference proteome</keyword>